<feature type="region of interest" description="Disordered" evidence="1">
    <location>
        <begin position="108"/>
        <end position="129"/>
    </location>
</feature>
<keyword evidence="2" id="KW-0472">Membrane</keyword>
<evidence type="ECO:0000256" key="1">
    <source>
        <dbReference type="SAM" id="MobiDB-lite"/>
    </source>
</evidence>
<dbReference type="AlphaFoldDB" id="A0A399R0D7"/>
<dbReference type="Proteomes" id="UP000265431">
    <property type="component" value="Unassembled WGS sequence"/>
</dbReference>
<dbReference type="OrthoDB" id="7629428at2"/>
<feature type="transmembrane region" description="Helical" evidence="2">
    <location>
        <begin position="75"/>
        <end position="99"/>
    </location>
</feature>
<evidence type="ECO:0000313" key="4">
    <source>
        <dbReference type="Proteomes" id="UP000265431"/>
    </source>
</evidence>
<protein>
    <submittedName>
        <fullName evidence="3">Uncharacterized protein</fullName>
    </submittedName>
</protein>
<proteinExistence type="predicted"/>
<keyword evidence="2" id="KW-1133">Transmembrane helix</keyword>
<accession>A0A399R0D7</accession>
<evidence type="ECO:0000256" key="2">
    <source>
        <dbReference type="SAM" id="Phobius"/>
    </source>
</evidence>
<dbReference type="EMBL" id="QWGB01000005">
    <property type="protein sequence ID" value="RIJ23347.1"/>
    <property type="molecule type" value="Genomic_DNA"/>
</dbReference>
<name>A0A399R0D7_9PROT</name>
<gene>
    <name evidence="3" type="ORF">D1224_03495</name>
</gene>
<evidence type="ECO:0000313" key="3">
    <source>
        <dbReference type="EMBL" id="RIJ23347.1"/>
    </source>
</evidence>
<sequence length="129" mass="14854">MLRLLSGFSIASTKIVATFFMVIVLMLLGIVFFPRQLNQINDVANWIANLDFVRNPDIPQTAVAVFRNFVNETTIFGILMTLIARAFVEFIFWICAMLWRVANPREDEDGFTRRSFDPSEDVPPTYSRN</sequence>
<feature type="transmembrane region" description="Helical" evidence="2">
    <location>
        <begin position="12"/>
        <end position="33"/>
    </location>
</feature>
<reference evidence="3 4" key="1">
    <citation type="submission" date="2018-08" db="EMBL/GenBank/DDBJ databases">
        <title>Henriciella mobilis sp. nov., isolated from seawater.</title>
        <authorList>
            <person name="Cheng H."/>
            <person name="Wu Y.-H."/>
            <person name="Xu X.-W."/>
            <person name="Guo L.-L."/>
        </authorList>
    </citation>
    <scope>NUCLEOTIDE SEQUENCE [LARGE SCALE GENOMIC DNA]</scope>
    <source>
        <strain evidence="3 4">CCUG66934</strain>
    </source>
</reference>
<comment type="caution">
    <text evidence="3">The sequence shown here is derived from an EMBL/GenBank/DDBJ whole genome shotgun (WGS) entry which is preliminary data.</text>
</comment>
<keyword evidence="2" id="KW-0812">Transmembrane</keyword>
<keyword evidence="4" id="KW-1185">Reference proteome</keyword>
<organism evidence="3 4">
    <name type="scientific">Henriciella barbarensis</name>
    <dbReference type="NCBI Taxonomy" id="86342"/>
    <lineage>
        <taxon>Bacteria</taxon>
        <taxon>Pseudomonadati</taxon>
        <taxon>Pseudomonadota</taxon>
        <taxon>Alphaproteobacteria</taxon>
        <taxon>Hyphomonadales</taxon>
        <taxon>Hyphomonadaceae</taxon>
        <taxon>Henriciella</taxon>
    </lineage>
</organism>
<dbReference type="RefSeq" id="WP_119378537.1">
    <property type="nucleotide sequence ID" value="NZ_QWGB01000005.1"/>
</dbReference>